<protein>
    <submittedName>
        <fullName evidence="1">Uncharacterized protein</fullName>
    </submittedName>
</protein>
<evidence type="ECO:0000313" key="2">
    <source>
        <dbReference type="Proteomes" id="UP000744676"/>
    </source>
</evidence>
<dbReference type="Proteomes" id="UP000744676">
    <property type="component" value="Unassembled WGS sequence"/>
</dbReference>
<sequence>MSYPHENNQGNAGNNNRRPSVPTSSYTQDDSNDISNHPSRFDPSLQSAPYSPTAYNPQQDANPYSAPNANIYNAPDSSPYGGNPLTQSSQPPLHHPEPNSLSVQSPFQDQGSSLSLNPQPSNPFSSTNRISGAYNDEEYNSDFYEEDSVPLTNYPQAPVNTHAHTRYNGSGSNQFQSDPYQGGASAPYPADDDQLQQPQRQGTNLFNRITGSQPYNQATNPYQNSDSSDSVNDVHMDFVQGLPNLPNIPTMPYNENIYFPSGFNDNYAPLQMPEPRPGSVNTDMIDASWQYRQQQPDNEDYAKRQVNLINGVFKTEYPVPSRVKASVEPKYIDLEGASTEFTHMRYTAATVDPDQFDEEHGYVLRAKEYNRETELMIAVTYYSEDKVLTARTLYGVMKNVHHFCSDKKSKFWNNGTPPWQRIVVTIIMDGIEPCRKDTLDTLAAMGIYQDGIMKKAINDDKTVAHIFEYTSQISITPDLKLLRPNTDGSDYNVPPIQYVLCLKQENSKKINSHRWLFNAFSRQLNPNICVLIDAGTKPASKSIVHLWRAFYNNENVGGACGEIHAMLGKNLKLVLTNPMVAAQNFEYKISNILDKPLESTFGFISVLPGAFSAYRYEALLGRPLQQYFKGDHSLAERLGAEGLNGMNIFQRNMFLAEDRILCFEITFKKGKKWHLQYVKASRAETDVPEEIDEFISQRRRWLNGSFAATLYSMMHFAQIYRTAHNPFRNIMLHVQLFYNFVNIILTWFSLAAFYLTTTVIMQLAADPNDSDILKDSADYVTPFPSSNETVSLSIALVLKFIYLVFLMISFILALGNRPKGSRVQYKVLIFVFGFIQCYAFAISIYLAVRAFTSGGTPFSDGTHQGASGFLRSAGFLVVMALGSTFGLYILSGIFYLDMGHLIHSLPQYMFIMPSFTNVVNVYAFCNWHDVSWGTKGADKPDALPTATSKKSKEDGVDVVEEIDRPQEDVDMKFNLVLERALKPYPKEVKAKPKIDVDDENKAFRTNLIIFWMVCNAILAVALTSQSATEIGFSGTSSRTEYYFYTLIIITAIMALLRLIGCIIFVTKNYLARGFGKR</sequence>
<dbReference type="EMBL" id="QVQA01000098">
    <property type="protein sequence ID" value="KAF5096163.1"/>
    <property type="molecule type" value="Genomic_DNA"/>
</dbReference>
<accession>A0ACB6V2W8</accession>
<name>A0ACB6V2W8_9ASCO</name>
<organism evidence="1 2">
    <name type="scientific">Geotrichum galactomycetum</name>
    <dbReference type="NCBI Taxonomy" id="27317"/>
    <lineage>
        <taxon>Eukaryota</taxon>
        <taxon>Fungi</taxon>
        <taxon>Dikarya</taxon>
        <taxon>Ascomycota</taxon>
        <taxon>Saccharomycotina</taxon>
        <taxon>Dipodascomycetes</taxon>
        <taxon>Dipodascales</taxon>
        <taxon>Dipodascaceae</taxon>
        <taxon>Geotrichum</taxon>
    </lineage>
</organism>
<gene>
    <name evidence="1" type="ORF">D0Z00_002858</name>
</gene>
<evidence type="ECO:0000313" key="1">
    <source>
        <dbReference type="EMBL" id="KAF5096163.1"/>
    </source>
</evidence>
<reference evidence="1 2" key="1">
    <citation type="journal article" date="2020" name="Front. Microbiol.">
        <title>Phenotypic and Genetic Characterization of the Cheese Ripening Yeast Geotrichum candidum.</title>
        <authorList>
            <person name="Perkins V."/>
            <person name="Vignola S."/>
            <person name="Lessard M.H."/>
            <person name="Plante P.L."/>
            <person name="Corbeil J."/>
            <person name="Dugat-Bony E."/>
            <person name="Frenette M."/>
            <person name="Labrie S."/>
        </authorList>
    </citation>
    <scope>NUCLEOTIDE SEQUENCE [LARGE SCALE GENOMIC DNA]</scope>
    <source>
        <strain evidence="1 2">LMA-1147</strain>
    </source>
</reference>
<keyword evidence="2" id="KW-1185">Reference proteome</keyword>
<comment type="caution">
    <text evidence="1">The sequence shown here is derived from an EMBL/GenBank/DDBJ whole genome shotgun (WGS) entry which is preliminary data.</text>
</comment>
<proteinExistence type="predicted"/>